<keyword evidence="2" id="KW-1185">Reference proteome</keyword>
<dbReference type="AlphaFoldDB" id="I4AGH4"/>
<dbReference type="HOGENOM" id="CLU_2450277_0_0_10"/>
<dbReference type="STRING" id="880071.Fleli_0595"/>
<evidence type="ECO:0000313" key="1">
    <source>
        <dbReference type="EMBL" id="AFM03059.1"/>
    </source>
</evidence>
<organism evidence="1 2">
    <name type="scientific">Bernardetia litoralis (strain ATCC 23117 / DSM 6794 / NBRC 15988 / NCIMB 1366 / Fx l1 / Sio-4)</name>
    <name type="common">Flexibacter litoralis</name>
    <dbReference type="NCBI Taxonomy" id="880071"/>
    <lineage>
        <taxon>Bacteria</taxon>
        <taxon>Pseudomonadati</taxon>
        <taxon>Bacteroidota</taxon>
        <taxon>Cytophagia</taxon>
        <taxon>Cytophagales</taxon>
        <taxon>Bernardetiaceae</taxon>
        <taxon>Bernardetia</taxon>
    </lineage>
</organism>
<proteinExistence type="predicted"/>
<dbReference type="Proteomes" id="UP000006054">
    <property type="component" value="Chromosome"/>
</dbReference>
<reference evidence="2" key="1">
    <citation type="submission" date="2012-06" db="EMBL/GenBank/DDBJ databases">
        <title>The complete genome of Flexibacter litoralis DSM 6794.</title>
        <authorList>
            <person name="Lucas S."/>
            <person name="Copeland A."/>
            <person name="Lapidus A."/>
            <person name="Glavina del Rio T."/>
            <person name="Dalin E."/>
            <person name="Tice H."/>
            <person name="Bruce D."/>
            <person name="Goodwin L."/>
            <person name="Pitluck S."/>
            <person name="Peters L."/>
            <person name="Ovchinnikova G."/>
            <person name="Lu M."/>
            <person name="Kyrpides N."/>
            <person name="Mavromatis K."/>
            <person name="Ivanova N."/>
            <person name="Brettin T."/>
            <person name="Detter J.C."/>
            <person name="Han C."/>
            <person name="Larimer F."/>
            <person name="Land M."/>
            <person name="Hauser L."/>
            <person name="Markowitz V."/>
            <person name="Cheng J.-F."/>
            <person name="Hugenholtz P."/>
            <person name="Woyke T."/>
            <person name="Wu D."/>
            <person name="Spring S."/>
            <person name="Lang E."/>
            <person name="Kopitz M."/>
            <person name="Brambilla E."/>
            <person name="Klenk H.-P."/>
            <person name="Eisen J.A."/>
        </authorList>
    </citation>
    <scope>NUCLEOTIDE SEQUENCE [LARGE SCALE GENOMIC DNA]</scope>
    <source>
        <strain evidence="2">ATCC 23117 / DSM 6794 / NBRC 15988 / NCIMB 1366 / Sio-4</strain>
    </source>
</reference>
<sequence>MIQEIVAHEILQLITRKKPLWKWKKQCVYTDGIDRTFIKFTFFDENKNQIGKTCFQLETGIVQFSAITSKCSPTTLVDFLLEILDKTNK</sequence>
<dbReference type="KEGG" id="fli:Fleli_0595"/>
<accession>I4AGH4</accession>
<evidence type="ECO:0000313" key="2">
    <source>
        <dbReference type="Proteomes" id="UP000006054"/>
    </source>
</evidence>
<dbReference type="RefSeq" id="WP_014796519.1">
    <property type="nucleotide sequence ID" value="NC_018018.1"/>
</dbReference>
<dbReference type="EMBL" id="CP003345">
    <property type="protein sequence ID" value="AFM03059.1"/>
    <property type="molecule type" value="Genomic_DNA"/>
</dbReference>
<name>I4AGH4_BERLS</name>
<gene>
    <name evidence="1" type="ordered locus">Fleli_0595</name>
</gene>
<protein>
    <submittedName>
        <fullName evidence="1">Uncharacterized protein</fullName>
    </submittedName>
</protein>